<name>A0ABR1DEH2_NECAM</name>
<reference evidence="1 2" key="1">
    <citation type="submission" date="2023-08" db="EMBL/GenBank/DDBJ databases">
        <title>A Necator americanus chromosomal reference genome.</title>
        <authorList>
            <person name="Ilik V."/>
            <person name="Petrzelkova K.J."/>
            <person name="Pardy F."/>
            <person name="Fuh T."/>
            <person name="Niatou-Singa F.S."/>
            <person name="Gouil Q."/>
            <person name="Baker L."/>
            <person name="Ritchie M.E."/>
            <person name="Jex A.R."/>
            <person name="Gazzola D."/>
            <person name="Li H."/>
            <person name="Toshio Fujiwara R."/>
            <person name="Zhan B."/>
            <person name="Aroian R.V."/>
            <person name="Pafco B."/>
            <person name="Schwarz E.M."/>
        </authorList>
    </citation>
    <scope>NUCLEOTIDE SEQUENCE [LARGE SCALE GENOMIC DNA]</scope>
    <source>
        <strain evidence="1 2">Aroian</strain>
        <tissue evidence="1">Whole animal</tissue>
    </source>
</reference>
<sequence>MLAEFDETCKRIGLQLNLDKTVFMRNGWVSKAPFTLSAGQKDRADWGAFKSIDLVKRTKNIRLRAHLFNATVLPALTYASETWTFRKQEENAVSVI</sequence>
<gene>
    <name evidence="1" type="primary">Necator_chrIV.g14684</name>
    <name evidence="1" type="ORF">RB195_001389</name>
</gene>
<proteinExistence type="predicted"/>
<accession>A0ABR1DEH2</accession>
<evidence type="ECO:0000313" key="2">
    <source>
        <dbReference type="Proteomes" id="UP001303046"/>
    </source>
</evidence>
<dbReference type="EMBL" id="JAVFWL010000004">
    <property type="protein sequence ID" value="KAK6748737.1"/>
    <property type="molecule type" value="Genomic_DNA"/>
</dbReference>
<evidence type="ECO:0000313" key="1">
    <source>
        <dbReference type="EMBL" id="KAK6748737.1"/>
    </source>
</evidence>
<protein>
    <recommendedName>
        <fullName evidence="3">Reverse transcriptase domain-containing protein</fullName>
    </recommendedName>
</protein>
<organism evidence="1 2">
    <name type="scientific">Necator americanus</name>
    <name type="common">Human hookworm</name>
    <dbReference type="NCBI Taxonomy" id="51031"/>
    <lineage>
        <taxon>Eukaryota</taxon>
        <taxon>Metazoa</taxon>
        <taxon>Ecdysozoa</taxon>
        <taxon>Nematoda</taxon>
        <taxon>Chromadorea</taxon>
        <taxon>Rhabditida</taxon>
        <taxon>Rhabditina</taxon>
        <taxon>Rhabditomorpha</taxon>
        <taxon>Strongyloidea</taxon>
        <taxon>Ancylostomatidae</taxon>
        <taxon>Bunostominae</taxon>
        <taxon>Necator</taxon>
    </lineage>
</organism>
<keyword evidence="2" id="KW-1185">Reference proteome</keyword>
<dbReference type="Proteomes" id="UP001303046">
    <property type="component" value="Unassembled WGS sequence"/>
</dbReference>
<evidence type="ECO:0008006" key="3">
    <source>
        <dbReference type="Google" id="ProtNLM"/>
    </source>
</evidence>
<comment type="caution">
    <text evidence="1">The sequence shown here is derived from an EMBL/GenBank/DDBJ whole genome shotgun (WGS) entry which is preliminary data.</text>
</comment>